<dbReference type="Gene3D" id="3.40.50.150">
    <property type="entry name" value="Vaccinia Virus protein VP39"/>
    <property type="match status" value="1"/>
</dbReference>
<evidence type="ECO:0000313" key="3">
    <source>
        <dbReference type="Proteomes" id="UP000269265"/>
    </source>
</evidence>
<organism evidence="2 3">
    <name type="scientific">Aquabacterium soli</name>
    <dbReference type="NCBI Taxonomy" id="2493092"/>
    <lineage>
        <taxon>Bacteria</taxon>
        <taxon>Pseudomonadati</taxon>
        <taxon>Pseudomonadota</taxon>
        <taxon>Betaproteobacteria</taxon>
        <taxon>Burkholderiales</taxon>
        <taxon>Aquabacterium</taxon>
    </lineage>
</organism>
<evidence type="ECO:0000313" key="2">
    <source>
        <dbReference type="EMBL" id="RRS05934.1"/>
    </source>
</evidence>
<dbReference type="GO" id="GO:0006596">
    <property type="term" value="P:polyamine biosynthetic process"/>
    <property type="evidence" value="ECO:0007669"/>
    <property type="project" value="UniProtKB-KW"/>
</dbReference>
<comment type="caution">
    <text evidence="2">The sequence shown here is derived from an EMBL/GenBank/DDBJ whole genome shotgun (WGS) entry which is preliminary data.</text>
</comment>
<evidence type="ECO:0000256" key="1">
    <source>
        <dbReference type="ARBA" id="ARBA00023115"/>
    </source>
</evidence>
<proteinExistence type="predicted"/>
<dbReference type="CDD" id="cd02440">
    <property type="entry name" value="AdoMet_MTases"/>
    <property type="match status" value="1"/>
</dbReference>
<dbReference type="Proteomes" id="UP000269265">
    <property type="component" value="Unassembled WGS sequence"/>
</dbReference>
<reference evidence="2 3" key="1">
    <citation type="submission" date="2018-12" db="EMBL/GenBank/DDBJ databases">
        <title>The whole draft genome of Aquabacterium sp. SJQ9.</title>
        <authorList>
            <person name="Sun L."/>
            <person name="Gao X."/>
            <person name="Chen W."/>
            <person name="Huang K."/>
        </authorList>
    </citation>
    <scope>NUCLEOTIDE SEQUENCE [LARGE SCALE GENOMIC DNA]</scope>
    <source>
        <strain evidence="2 3">SJQ9</strain>
    </source>
</reference>
<protein>
    <submittedName>
        <fullName evidence="2">Spermidine synthase</fullName>
    </submittedName>
</protein>
<dbReference type="EMBL" id="RSED01000002">
    <property type="protein sequence ID" value="RRS05934.1"/>
    <property type="molecule type" value="Genomic_DNA"/>
</dbReference>
<dbReference type="AlphaFoldDB" id="A0A426VGA1"/>
<dbReference type="PANTHER" id="PTHR43317">
    <property type="entry name" value="THERMOSPERMINE SYNTHASE ACAULIS5"/>
    <property type="match status" value="1"/>
</dbReference>
<dbReference type="PANTHER" id="PTHR43317:SF1">
    <property type="entry name" value="THERMOSPERMINE SYNTHASE ACAULIS5"/>
    <property type="match status" value="1"/>
</dbReference>
<dbReference type="Pfam" id="PF01564">
    <property type="entry name" value="Spermine_synth"/>
    <property type="match status" value="1"/>
</dbReference>
<sequence>MRHSRPVKRPKKPTLPEATISEERGVRYLHLDTPWIQGAMRICKPLKLELEYIQRMMAWLLLRPESELPATRCLQLGLGTGAITKYCHAVLRLPTTVVEINPGVIAACRAWFHLPAGDDRLTVLQQDAARFVADPAHIAAFDALCVDLYDHEAASPVLDDEDFYRACWQVLDDGGVMSVNLFGREASFDRSAARIAAAFGADRMAMLKPTTEGNTIVLAWKGFDLPLRDELASRGETLQTRWELPARKWVKLLSSFKGSLKGQTAS</sequence>
<keyword evidence="3" id="KW-1185">Reference proteome</keyword>
<dbReference type="OrthoDB" id="117774at2"/>
<gene>
    <name evidence="2" type="ORF">EIP75_03495</name>
</gene>
<name>A0A426VGA1_9BURK</name>
<dbReference type="SUPFAM" id="SSF53335">
    <property type="entry name" value="S-adenosyl-L-methionine-dependent methyltransferases"/>
    <property type="match status" value="1"/>
</dbReference>
<keyword evidence="1" id="KW-0620">Polyamine biosynthesis</keyword>
<accession>A0A426VGA1</accession>
<dbReference type="InterPro" id="IPR029063">
    <property type="entry name" value="SAM-dependent_MTases_sf"/>
</dbReference>